<organism evidence="4 5">
    <name type="scientific">Gracilimonas sediminicola</name>
    <dbReference type="NCBI Taxonomy" id="2952158"/>
    <lineage>
        <taxon>Bacteria</taxon>
        <taxon>Pseudomonadati</taxon>
        <taxon>Balneolota</taxon>
        <taxon>Balneolia</taxon>
        <taxon>Balneolales</taxon>
        <taxon>Balneolaceae</taxon>
        <taxon>Gracilimonas</taxon>
    </lineage>
</organism>
<dbReference type="InterPro" id="IPR020084">
    <property type="entry name" value="NUDIX_hydrolase_CS"/>
</dbReference>
<dbReference type="InterPro" id="IPR051325">
    <property type="entry name" value="Nudix_hydrolase_domain"/>
</dbReference>
<dbReference type="Gene3D" id="3.90.79.10">
    <property type="entry name" value="Nucleoside Triphosphate Pyrophosphohydrolase"/>
    <property type="match status" value="1"/>
</dbReference>
<dbReference type="InterPro" id="IPR020476">
    <property type="entry name" value="Nudix_hydrolase"/>
</dbReference>
<evidence type="ECO:0000313" key="5">
    <source>
        <dbReference type="Proteomes" id="UP001139125"/>
    </source>
</evidence>
<gene>
    <name evidence="4" type="ORF">NM125_09215</name>
</gene>
<protein>
    <submittedName>
        <fullName evidence="4">NUDIX domain-containing protein</fullName>
    </submittedName>
</protein>
<dbReference type="PROSITE" id="PS00893">
    <property type="entry name" value="NUDIX_BOX"/>
    <property type="match status" value="1"/>
</dbReference>
<evidence type="ECO:0000259" key="3">
    <source>
        <dbReference type="PROSITE" id="PS51462"/>
    </source>
</evidence>
<dbReference type="RefSeq" id="WP_255134613.1">
    <property type="nucleotide sequence ID" value="NZ_JANDBC010000001.1"/>
</dbReference>
<accession>A0A9X2L3P2</accession>
<dbReference type="PANTHER" id="PTHR21340:SF0">
    <property type="entry name" value="BIS(5'-NUCLEOSYL)-TETRAPHOSPHATASE [ASYMMETRICAL]"/>
    <property type="match status" value="1"/>
</dbReference>
<evidence type="ECO:0000256" key="2">
    <source>
        <dbReference type="RuleBase" id="RU003476"/>
    </source>
</evidence>
<dbReference type="PRINTS" id="PR00502">
    <property type="entry name" value="NUDIXFAMILY"/>
</dbReference>
<comment type="caution">
    <text evidence="4">The sequence shown here is derived from an EMBL/GenBank/DDBJ whole genome shotgun (WGS) entry which is preliminary data.</text>
</comment>
<dbReference type="CDD" id="cd03673">
    <property type="entry name" value="NUDIX_Ap6A_hydrolase"/>
    <property type="match status" value="1"/>
</dbReference>
<name>A0A9X2L3P2_9BACT</name>
<dbReference type="InterPro" id="IPR015797">
    <property type="entry name" value="NUDIX_hydrolase-like_dom_sf"/>
</dbReference>
<dbReference type="EMBL" id="JANDBC010000001">
    <property type="protein sequence ID" value="MCP9291751.1"/>
    <property type="molecule type" value="Genomic_DNA"/>
</dbReference>
<dbReference type="SUPFAM" id="SSF55811">
    <property type="entry name" value="Nudix"/>
    <property type="match status" value="1"/>
</dbReference>
<dbReference type="InterPro" id="IPR000086">
    <property type="entry name" value="NUDIX_hydrolase_dom"/>
</dbReference>
<evidence type="ECO:0000313" key="4">
    <source>
        <dbReference type="EMBL" id="MCP9291751.1"/>
    </source>
</evidence>
<proteinExistence type="inferred from homology"/>
<keyword evidence="1 2" id="KW-0378">Hydrolase</keyword>
<evidence type="ECO:0000256" key="1">
    <source>
        <dbReference type="ARBA" id="ARBA00022801"/>
    </source>
</evidence>
<dbReference type="GO" id="GO:0006754">
    <property type="term" value="P:ATP biosynthetic process"/>
    <property type="evidence" value="ECO:0007669"/>
    <property type="project" value="TreeGrafter"/>
</dbReference>
<dbReference type="AlphaFoldDB" id="A0A9X2L3P2"/>
<dbReference type="GO" id="GO:0006167">
    <property type="term" value="P:AMP biosynthetic process"/>
    <property type="evidence" value="ECO:0007669"/>
    <property type="project" value="TreeGrafter"/>
</dbReference>
<dbReference type="GO" id="GO:0004081">
    <property type="term" value="F:bis(5'-nucleosyl)-tetraphosphatase (asymmetrical) activity"/>
    <property type="evidence" value="ECO:0007669"/>
    <property type="project" value="TreeGrafter"/>
</dbReference>
<keyword evidence="5" id="KW-1185">Reference proteome</keyword>
<dbReference type="PROSITE" id="PS51462">
    <property type="entry name" value="NUDIX"/>
    <property type="match status" value="1"/>
</dbReference>
<dbReference type="Pfam" id="PF00293">
    <property type="entry name" value="NUDIX"/>
    <property type="match status" value="1"/>
</dbReference>
<dbReference type="Proteomes" id="UP001139125">
    <property type="component" value="Unassembled WGS sequence"/>
</dbReference>
<dbReference type="PANTHER" id="PTHR21340">
    <property type="entry name" value="DIADENOSINE 5,5-P1,P4-TETRAPHOSPHATE PYROPHOSPHOHYDROLASE MUTT"/>
    <property type="match status" value="1"/>
</dbReference>
<feature type="domain" description="Nudix hydrolase" evidence="3">
    <location>
        <begin position="7"/>
        <end position="141"/>
    </location>
</feature>
<comment type="similarity">
    <text evidence="2">Belongs to the Nudix hydrolase family.</text>
</comment>
<sequence>MSNPEAKPVKAAGGIVFKYPDGSTMPEVLMIYRNGYWDLPKGKLEKGESLEMCAVREVSEEVGSSLPALVSEVGTTYHEYPEKGKVVGKTTWWYSMILTRQEEFIPEEKEGIEKVEWVPFQKAIDRAGFDNLREILAKFSQ</sequence>
<reference evidence="4" key="1">
    <citation type="submission" date="2022-06" db="EMBL/GenBank/DDBJ databases">
        <title>Gracilimonas sp. CAU 1638 isolated from sea sediment.</title>
        <authorList>
            <person name="Kim W."/>
        </authorList>
    </citation>
    <scope>NUCLEOTIDE SEQUENCE</scope>
    <source>
        <strain evidence="4">CAU 1638</strain>
    </source>
</reference>